<dbReference type="AlphaFoldDB" id="A0A544QW54"/>
<dbReference type="GO" id="GO:0035999">
    <property type="term" value="P:tetrahydrofolate interconversion"/>
    <property type="evidence" value="ECO:0007669"/>
    <property type="project" value="UniProtKB-UniPathway"/>
</dbReference>
<dbReference type="SUPFAM" id="SSF51730">
    <property type="entry name" value="FAD-linked oxidoreductase"/>
    <property type="match status" value="1"/>
</dbReference>
<evidence type="ECO:0000256" key="8">
    <source>
        <dbReference type="RuleBase" id="RU003862"/>
    </source>
</evidence>
<comment type="similarity">
    <text evidence="3 8">Belongs to the methylenetetrahydrofolate reductase family.</text>
</comment>
<evidence type="ECO:0000313" key="10">
    <source>
        <dbReference type="Proteomes" id="UP000317863"/>
    </source>
</evidence>
<dbReference type="InterPro" id="IPR029041">
    <property type="entry name" value="FAD-linked_oxidoreductase-like"/>
</dbReference>
<dbReference type="GO" id="GO:0005829">
    <property type="term" value="C:cytosol"/>
    <property type="evidence" value="ECO:0007669"/>
    <property type="project" value="TreeGrafter"/>
</dbReference>
<evidence type="ECO:0000313" key="9">
    <source>
        <dbReference type="EMBL" id="TQQ84912.1"/>
    </source>
</evidence>
<gene>
    <name evidence="9" type="ORF">EXD82_04620</name>
</gene>
<comment type="caution">
    <text evidence="9">The sequence shown here is derived from an EMBL/GenBank/DDBJ whole genome shotgun (WGS) entry which is preliminary data.</text>
</comment>
<sequence length="295" mass="32501">MSRLKDKLESGKFAVTCEVAPPKGTDLTHIKESIEILKPFVDAINVTDFQSAVVRASSLVVCRLLIDNGIEPVFQITGRDRNRIAIQGELLSAGICGIENVFAITGDHTSKGDHPQAKNVFDLDSINILRVCEKISAGTDMNGNKLDGNPVFYAGAAVTPSFSPIEIQIIKMRKKIKAGAKFFQTQAVYDIETARRFRELTKDFDCKILIGIVPLKSPKMAQFLNNNIPGIEVPDEIIERMEKAGKDNFRSEGIKIAGEFIKKLKEENLCDGVHIMPVGAEKSVPEIIRIAGIYD</sequence>
<dbReference type="OrthoDB" id="9803687at2"/>
<evidence type="ECO:0000256" key="1">
    <source>
        <dbReference type="ARBA" id="ARBA00001974"/>
    </source>
</evidence>
<evidence type="ECO:0000256" key="2">
    <source>
        <dbReference type="ARBA" id="ARBA00004777"/>
    </source>
</evidence>
<evidence type="ECO:0000256" key="4">
    <source>
        <dbReference type="ARBA" id="ARBA00022630"/>
    </source>
</evidence>
<dbReference type="CDD" id="cd00537">
    <property type="entry name" value="MTHFR"/>
    <property type="match status" value="1"/>
</dbReference>
<keyword evidence="4 8" id="KW-0285">Flavoprotein</keyword>
<dbReference type="Pfam" id="PF02219">
    <property type="entry name" value="MTHFR"/>
    <property type="match status" value="1"/>
</dbReference>
<protein>
    <recommendedName>
        <fullName evidence="8">Methylenetetrahydrofolate reductase</fullName>
    </recommendedName>
</protein>
<dbReference type="Gene3D" id="3.20.20.220">
    <property type="match status" value="1"/>
</dbReference>
<keyword evidence="5 8" id="KW-0274">FAD</keyword>
<keyword evidence="6 8" id="KW-0560">Oxidoreductase</keyword>
<dbReference type="EMBL" id="SGJB01000006">
    <property type="protein sequence ID" value="TQQ84912.1"/>
    <property type="molecule type" value="Genomic_DNA"/>
</dbReference>
<dbReference type="InterPro" id="IPR003171">
    <property type="entry name" value="Mehydrof_redctse-like"/>
</dbReference>
<dbReference type="GO" id="GO:0009086">
    <property type="term" value="P:methionine biosynthetic process"/>
    <property type="evidence" value="ECO:0007669"/>
    <property type="project" value="TreeGrafter"/>
</dbReference>
<organism evidence="9 10">
    <name type="scientific">Peptacetobacter hominis</name>
    <dbReference type="NCBI Taxonomy" id="2743610"/>
    <lineage>
        <taxon>Bacteria</taxon>
        <taxon>Bacillati</taxon>
        <taxon>Bacillota</taxon>
        <taxon>Clostridia</taxon>
        <taxon>Peptostreptococcales</taxon>
        <taxon>Peptostreptococcaceae</taxon>
        <taxon>Peptacetobacter</taxon>
    </lineage>
</organism>
<dbReference type="RefSeq" id="WP_142535742.1">
    <property type="nucleotide sequence ID" value="NZ_SGJB01000006.1"/>
</dbReference>
<dbReference type="Proteomes" id="UP000317863">
    <property type="component" value="Unassembled WGS sequence"/>
</dbReference>
<comment type="pathway">
    <text evidence="2 8">One-carbon metabolism; tetrahydrofolate interconversion.</text>
</comment>
<reference evidence="9 10" key="1">
    <citation type="submission" date="2019-02" db="EMBL/GenBank/DDBJ databases">
        <title>Peptostreptococcaceae bacterium ZHW00191 nov., a new bacterium isolated from the human gut.</title>
        <authorList>
            <person name="Zhou H.-W."/>
            <person name="Chen X.-J."/>
        </authorList>
    </citation>
    <scope>NUCLEOTIDE SEQUENCE [LARGE SCALE GENOMIC DNA]</scope>
    <source>
        <strain evidence="9 10">ZHW00191</strain>
    </source>
</reference>
<dbReference type="GO" id="GO:0071949">
    <property type="term" value="F:FAD binding"/>
    <property type="evidence" value="ECO:0007669"/>
    <property type="project" value="TreeGrafter"/>
</dbReference>
<keyword evidence="10" id="KW-1185">Reference proteome</keyword>
<evidence type="ECO:0000256" key="6">
    <source>
        <dbReference type="ARBA" id="ARBA00023002"/>
    </source>
</evidence>
<dbReference type="GO" id="GO:0106312">
    <property type="term" value="F:methylenetetrahydrofolate reductase (NADH) activity"/>
    <property type="evidence" value="ECO:0007669"/>
    <property type="project" value="UniProtKB-EC"/>
</dbReference>
<dbReference type="UniPathway" id="UPA00193"/>
<accession>A0A544QW54</accession>
<evidence type="ECO:0000256" key="5">
    <source>
        <dbReference type="ARBA" id="ARBA00022827"/>
    </source>
</evidence>
<comment type="catalytic activity">
    <reaction evidence="7">
        <text>(6S)-5-methyl-5,6,7,8-tetrahydrofolate + NAD(+) = (6R)-5,10-methylene-5,6,7,8-tetrahydrofolate + NADH + H(+)</text>
        <dbReference type="Rhea" id="RHEA:19821"/>
        <dbReference type="ChEBI" id="CHEBI:15378"/>
        <dbReference type="ChEBI" id="CHEBI:15636"/>
        <dbReference type="ChEBI" id="CHEBI:18608"/>
        <dbReference type="ChEBI" id="CHEBI:57540"/>
        <dbReference type="ChEBI" id="CHEBI:57945"/>
        <dbReference type="EC" id="1.5.1.54"/>
    </reaction>
    <physiologicalReaction direction="right-to-left" evidence="7">
        <dbReference type="Rhea" id="RHEA:19823"/>
    </physiologicalReaction>
</comment>
<proteinExistence type="inferred from homology"/>
<name>A0A544QW54_9FIRM</name>
<dbReference type="PANTHER" id="PTHR45754:SF3">
    <property type="entry name" value="METHYLENETETRAHYDROFOLATE REDUCTASE (NADPH)"/>
    <property type="match status" value="1"/>
</dbReference>
<comment type="cofactor">
    <cofactor evidence="1 8">
        <name>FAD</name>
        <dbReference type="ChEBI" id="CHEBI:57692"/>
    </cofactor>
</comment>
<evidence type="ECO:0000256" key="3">
    <source>
        <dbReference type="ARBA" id="ARBA00006743"/>
    </source>
</evidence>
<evidence type="ECO:0000256" key="7">
    <source>
        <dbReference type="ARBA" id="ARBA00048628"/>
    </source>
</evidence>
<dbReference type="PANTHER" id="PTHR45754">
    <property type="entry name" value="METHYLENETETRAHYDROFOLATE REDUCTASE"/>
    <property type="match status" value="1"/>
</dbReference>